<sequence length="334" mass="35406">MTMDRRMLMTAGLGAALLEGTRGVAQTAAPGAGSFAAALPQPSETIDLWPNGAPGAPAVLPVEEVKERSTDTAVNDRALLNIARPRMAVFRPLRPNGAAILITPGGGYNWVVIDREGYELAALLADQGITAFVLFYRLPHQGWAAGPDVALSDAQRAIRLIRARAATYAIDPARVSSLGFSAGGHLCADLSVRFDARTYAAVDKADRLSARPFLSAPIYPVVSMRLPHAHAGSRRNMLGDAPTPEQEAAHSPDMNVPANAPPTFLIHAEDDGSVPVENSLLLRAALRAKGVPVETHLFTHGGHGFGIRRAIGKPVAAWPDLFLAWARTQGLFGS</sequence>
<dbReference type="EMBL" id="RZUL01000001">
    <property type="protein sequence ID" value="RVT43568.1"/>
    <property type="molecule type" value="Genomic_DNA"/>
</dbReference>
<organism evidence="4 5">
    <name type="scientific">Sphingobium algorifonticola</name>
    <dbReference type="NCBI Taxonomy" id="2008318"/>
    <lineage>
        <taxon>Bacteria</taxon>
        <taxon>Pseudomonadati</taxon>
        <taxon>Pseudomonadota</taxon>
        <taxon>Alphaproteobacteria</taxon>
        <taxon>Sphingomonadales</taxon>
        <taxon>Sphingomonadaceae</taxon>
        <taxon>Sphingobium</taxon>
    </lineage>
</organism>
<accession>A0A437JCB4</accession>
<dbReference type="SUPFAM" id="SSF53474">
    <property type="entry name" value="alpha/beta-Hydrolases"/>
    <property type="match status" value="1"/>
</dbReference>
<feature type="domain" description="BD-FAE-like" evidence="3">
    <location>
        <begin position="105"/>
        <end position="286"/>
    </location>
</feature>
<keyword evidence="5" id="KW-1185">Reference proteome</keyword>
<gene>
    <name evidence="4" type="ORF">ENE74_02815</name>
</gene>
<reference evidence="4 5" key="1">
    <citation type="submission" date="2019-01" db="EMBL/GenBank/DDBJ databases">
        <authorList>
            <person name="Chen W.-M."/>
        </authorList>
    </citation>
    <scope>NUCLEOTIDE SEQUENCE [LARGE SCALE GENOMIC DNA]</scope>
    <source>
        <strain evidence="4 5">TLA-22</strain>
    </source>
</reference>
<dbReference type="RefSeq" id="WP_127689109.1">
    <property type="nucleotide sequence ID" value="NZ_RZUL01000001.1"/>
</dbReference>
<dbReference type="AlphaFoldDB" id="A0A437JCB4"/>
<protein>
    <submittedName>
        <fullName evidence="4">Alpha/beta hydrolase</fullName>
    </submittedName>
</protein>
<keyword evidence="1 4" id="KW-0378">Hydrolase</keyword>
<dbReference type="InterPro" id="IPR049492">
    <property type="entry name" value="BD-FAE-like_dom"/>
</dbReference>
<proteinExistence type="predicted"/>
<name>A0A437JCB4_9SPHN</name>
<dbReference type="Gene3D" id="3.40.50.1820">
    <property type="entry name" value="alpha/beta hydrolase"/>
    <property type="match status" value="1"/>
</dbReference>
<evidence type="ECO:0000313" key="5">
    <source>
        <dbReference type="Proteomes" id="UP000282977"/>
    </source>
</evidence>
<dbReference type="Pfam" id="PF20434">
    <property type="entry name" value="BD-FAE"/>
    <property type="match status" value="1"/>
</dbReference>
<evidence type="ECO:0000256" key="1">
    <source>
        <dbReference type="ARBA" id="ARBA00022801"/>
    </source>
</evidence>
<dbReference type="Proteomes" id="UP000282977">
    <property type="component" value="Unassembled WGS sequence"/>
</dbReference>
<dbReference type="OrthoDB" id="9771666at2"/>
<evidence type="ECO:0000313" key="4">
    <source>
        <dbReference type="EMBL" id="RVT43568.1"/>
    </source>
</evidence>
<dbReference type="PANTHER" id="PTHR48081:SF6">
    <property type="entry name" value="PEPTIDASE S9 PROLYL OLIGOPEPTIDASE CATALYTIC DOMAIN-CONTAINING PROTEIN"/>
    <property type="match status" value="1"/>
</dbReference>
<dbReference type="GO" id="GO:0016787">
    <property type="term" value="F:hydrolase activity"/>
    <property type="evidence" value="ECO:0007669"/>
    <property type="project" value="UniProtKB-KW"/>
</dbReference>
<dbReference type="InterPro" id="IPR050300">
    <property type="entry name" value="GDXG_lipolytic_enzyme"/>
</dbReference>
<dbReference type="PANTHER" id="PTHR48081">
    <property type="entry name" value="AB HYDROLASE SUPERFAMILY PROTEIN C4A8.06C"/>
    <property type="match status" value="1"/>
</dbReference>
<evidence type="ECO:0000256" key="2">
    <source>
        <dbReference type="SAM" id="MobiDB-lite"/>
    </source>
</evidence>
<feature type="region of interest" description="Disordered" evidence="2">
    <location>
        <begin position="233"/>
        <end position="253"/>
    </location>
</feature>
<dbReference type="InterPro" id="IPR029058">
    <property type="entry name" value="AB_hydrolase_fold"/>
</dbReference>
<comment type="caution">
    <text evidence="4">The sequence shown here is derived from an EMBL/GenBank/DDBJ whole genome shotgun (WGS) entry which is preliminary data.</text>
</comment>
<evidence type="ECO:0000259" key="3">
    <source>
        <dbReference type="Pfam" id="PF20434"/>
    </source>
</evidence>